<dbReference type="GO" id="GO:0005154">
    <property type="term" value="F:epidermal growth factor receptor binding"/>
    <property type="evidence" value="ECO:0007669"/>
    <property type="project" value="TreeGrafter"/>
</dbReference>
<dbReference type="GO" id="GO:0016020">
    <property type="term" value="C:membrane"/>
    <property type="evidence" value="ECO:0007669"/>
    <property type="project" value="UniProtKB-SubCell"/>
</dbReference>
<dbReference type="Pfam" id="PF00008">
    <property type="entry name" value="EGF"/>
    <property type="match status" value="1"/>
</dbReference>
<dbReference type="OrthoDB" id="9411915at2759"/>
<keyword evidence="2 9" id="KW-0245">EGF-like domain</keyword>
<dbReference type="Ensembl" id="ENSHCOT00000006539.1">
    <property type="protein sequence ID" value="ENSHCOP00000004743.1"/>
    <property type="gene ID" value="ENSHCOG00000006250.1"/>
</dbReference>
<protein>
    <submittedName>
        <fullName evidence="13">Epithelial mitogen homolog (mouse)</fullName>
    </submittedName>
</protein>
<evidence type="ECO:0000256" key="1">
    <source>
        <dbReference type="ARBA" id="ARBA00004479"/>
    </source>
</evidence>
<dbReference type="GeneTree" id="ENSGT00730000113053"/>
<dbReference type="KEGG" id="hcq:109527308"/>
<evidence type="ECO:0000256" key="8">
    <source>
        <dbReference type="ARBA" id="ARBA00023180"/>
    </source>
</evidence>
<comment type="subcellular location">
    <subcellularLocation>
        <location evidence="1">Membrane</location>
        <topology evidence="1">Single-pass type I membrane protein</topology>
    </subcellularLocation>
</comment>
<evidence type="ECO:0000256" key="4">
    <source>
        <dbReference type="ARBA" id="ARBA00022989"/>
    </source>
</evidence>
<dbReference type="PROSITE" id="PS00022">
    <property type="entry name" value="EGF_1"/>
    <property type="match status" value="1"/>
</dbReference>
<feature type="chain" id="PRO_5018642979" evidence="11">
    <location>
        <begin position="25"/>
        <end position="141"/>
    </location>
</feature>
<keyword evidence="4 10" id="KW-1133">Transmembrane helix</keyword>
<organism evidence="13 14">
    <name type="scientific">Hippocampus comes</name>
    <name type="common">Tiger tail seahorse</name>
    <dbReference type="NCBI Taxonomy" id="109280"/>
    <lineage>
        <taxon>Eukaryota</taxon>
        <taxon>Metazoa</taxon>
        <taxon>Chordata</taxon>
        <taxon>Craniata</taxon>
        <taxon>Vertebrata</taxon>
        <taxon>Euteleostomi</taxon>
        <taxon>Actinopterygii</taxon>
        <taxon>Neopterygii</taxon>
        <taxon>Teleostei</taxon>
        <taxon>Neoteleostei</taxon>
        <taxon>Acanthomorphata</taxon>
        <taxon>Syngnathiaria</taxon>
        <taxon>Syngnathiformes</taxon>
        <taxon>Syngnathoidei</taxon>
        <taxon>Syngnathidae</taxon>
        <taxon>Hippocampus</taxon>
    </lineage>
</organism>
<reference evidence="13" key="2">
    <citation type="submission" date="2025-09" db="UniProtKB">
        <authorList>
            <consortium name="Ensembl"/>
        </authorList>
    </citation>
    <scope>IDENTIFICATION</scope>
</reference>
<sequence length="141" mass="15409">MLMQSLKEGVLSAILLLLAASGQSAQTTSSTEDPLLLSSHRPCGSQNQHFCLNGGTCIYPQDTTKPFCICTSGFSGNRCHYDRKVDTMFSQSHIAAEHLISLSCGAALLIFILLFITYCVVRTRCRKSEKQMESAPTEVTV</sequence>
<dbReference type="RefSeq" id="XP_019744710.1">
    <property type="nucleotide sequence ID" value="XM_019889151.1"/>
</dbReference>
<name>A0A3Q2XJS3_HIPCM</name>
<dbReference type="GO" id="GO:0008284">
    <property type="term" value="P:positive regulation of cell population proliferation"/>
    <property type="evidence" value="ECO:0007669"/>
    <property type="project" value="TreeGrafter"/>
</dbReference>
<keyword evidence="8" id="KW-0325">Glycoprotein</keyword>
<dbReference type="PANTHER" id="PTHR10740">
    <property type="entry name" value="TRANSFORMING GROWTH FACTOR ALPHA"/>
    <property type="match status" value="1"/>
</dbReference>
<dbReference type="GO" id="GO:0007173">
    <property type="term" value="P:epidermal growth factor receptor signaling pathway"/>
    <property type="evidence" value="ECO:0007669"/>
    <property type="project" value="TreeGrafter"/>
</dbReference>
<dbReference type="GO" id="GO:0045840">
    <property type="term" value="P:positive regulation of mitotic nuclear division"/>
    <property type="evidence" value="ECO:0007669"/>
    <property type="project" value="TreeGrafter"/>
</dbReference>
<dbReference type="SUPFAM" id="SSF57196">
    <property type="entry name" value="EGF/Laminin"/>
    <property type="match status" value="1"/>
</dbReference>
<reference evidence="13" key="1">
    <citation type="submission" date="2025-08" db="UniProtKB">
        <authorList>
            <consortium name="Ensembl"/>
        </authorList>
    </citation>
    <scope>IDENTIFICATION</scope>
</reference>
<feature type="domain" description="EGF-like" evidence="12">
    <location>
        <begin position="39"/>
        <end position="80"/>
    </location>
</feature>
<evidence type="ECO:0000256" key="10">
    <source>
        <dbReference type="SAM" id="Phobius"/>
    </source>
</evidence>
<evidence type="ECO:0000256" key="9">
    <source>
        <dbReference type="PROSITE-ProRule" id="PRU00076"/>
    </source>
</evidence>
<evidence type="ECO:0000313" key="14">
    <source>
        <dbReference type="Proteomes" id="UP000264820"/>
    </source>
</evidence>
<evidence type="ECO:0000256" key="5">
    <source>
        <dbReference type="ARBA" id="ARBA00023030"/>
    </source>
</evidence>
<keyword evidence="3 10" id="KW-0812">Transmembrane</keyword>
<evidence type="ECO:0000259" key="12">
    <source>
        <dbReference type="PROSITE" id="PS50026"/>
    </source>
</evidence>
<evidence type="ECO:0000313" key="13">
    <source>
        <dbReference type="Ensembl" id="ENSHCOP00000004743.1"/>
    </source>
</evidence>
<evidence type="ECO:0000256" key="3">
    <source>
        <dbReference type="ARBA" id="ARBA00022692"/>
    </source>
</evidence>
<dbReference type="SMART" id="SM00181">
    <property type="entry name" value="EGF"/>
    <property type="match status" value="1"/>
</dbReference>
<accession>A0A3Q2XJS3</accession>
<dbReference type="GeneID" id="109527308"/>
<dbReference type="InterPro" id="IPR000742">
    <property type="entry name" value="EGF"/>
</dbReference>
<keyword evidence="6 10" id="KW-0472">Membrane</keyword>
<dbReference type="OMA" id="FYCYVRK"/>
<keyword evidence="5" id="KW-0339">Growth factor</keyword>
<evidence type="ECO:0000256" key="7">
    <source>
        <dbReference type="ARBA" id="ARBA00023157"/>
    </source>
</evidence>
<dbReference type="GO" id="GO:0005615">
    <property type="term" value="C:extracellular space"/>
    <property type="evidence" value="ECO:0007669"/>
    <property type="project" value="TreeGrafter"/>
</dbReference>
<dbReference type="STRING" id="109280.ENSHCOP00000004743"/>
<feature type="signal peptide" evidence="11">
    <location>
        <begin position="1"/>
        <end position="24"/>
    </location>
</feature>
<dbReference type="GO" id="GO:0008083">
    <property type="term" value="F:growth factor activity"/>
    <property type="evidence" value="ECO:0007669"/>
    <property type="project" value="UniProtKB-KW"/>
</dbReference>
<proteinExistence type="predicted"/>
<evidence type="ECO:0000256" key="11">
    <source>
        <dbReference type="SAM" id="SignalP"/>
    </source>
</evidence>
<keyword evidence="11" id="KW-0732">Signal</keyword>
<dbReference type="PROSITE" id="PS50026">
    <property type="entry name" value="EGF_3"/>
    <property type="match status" value="1"/>
</dbReference>
<dbReference type="Gene3D" id="2.10.25.10">
    <property type="entry name" value="Laminin"/>
    <property type="match status" value="1"/>
</dbReference>
<keyword evidence="7 9" id="KW-1015">Disulfide bond</keyword>
<dbReference type="AlphaFoldDB" id="A0A3Q2XJS3"/>
<evidence type="ECO:0000256" key="2">
    <source>
        <dbReference type="ARBA" id="ARBA00022536"/>
    </source>
</evidence>
<dbReference type="PANTHER" id="PTHR10740:SF10">
    <property type="entry name" value="EPIGEN"/>
    <property type="match status" value="1"/>
</dbReference>
<evidence type="ECO:0000256" key="6">
    <source>
        <dbReference type="ARBA" id="ARBA00023136"/>
    </source>
</evidence>
<dbReference type="PROSITE" id="PS01186">
    <property type="entry name" value="EGF_2"/>
    <property type="match status" value="1"/>
</dbReference>
<feature type="disulfide bond" evidence="9">
    <location>
        <begin position="51"/>
        <end position="68"/>
    </location>
</feature>
<feature type="disulfide bond" evidence="9">
    <location>
        <begin position="70"/>
        <end position="79"/>
    </location>
</feature>
<keyword evidence="14" id="KW-1185">Reference proteome</keyword>
<feature type="transmembrane region" description="Helical" evidence="10">
    <location>
        <begin position="99"/>
        <end position="121"/>
    </location>
</feature>
<comment type="caution">
    <text evidence="9">Lacks conserved residue(s) required for the propagation of feature annotation.</text>
</comment>
<dbReference type="Proteomes" id="UP000264820">
    <property type="component" value="Unplaced"/>
</dbReference>